<accession>A0ABX7X8N0</accession>
<keyword evidence="3" id="KW-1185">Reference proteome</keyword>
<sequence length="105" mass="11478">MGQIDISSLSVSELASLKGSIESIIEGRRESELLSLHETFEAMAARAGFTLEEVMLVVSNKKRPTIPAKYRNPANPEDTWSGRGRKPLWVVALLESGGSLDSCFI</sequence>
<dbReference type="Gene3D" id="4.10.430.10">
    <property type="entry name" value="Histone-like protein H-NS, C-terminal domain"/>
    <property type="match status" value="1"/>
</dbReference>
<proteinExistence type="predicted"/>
<dbReference type="InterPro" id="IPR037150">
    <property type="entry name" value="H-NS_C_dom_sf"/>
</dbReference>
<evidence type="ECO:0000259" key="1">
    <source>
        <dbReference type="SMART" id="SM00528"/>
    </source>
</evidence>
<evidence type="ECO:0000313" key="2">
    <source>
        <dbReference type="EMBL" id="QTR51579.1"/>
    </source>
</evidence>
<protein>
    <submittedName>
        <fullName evidence="2">H-NS histone family protein</fullName>
    </submittedName>
</protein>
<dbReference type="Proteomes" id="UP000672027">
    <property type="component" value="Chromosome"/>
</dbReference>
<dbReference type="EMBL" id="CP072800">
    <property type="protein sequence ID" value="QTR51579.1"/>
    <property type="molecule type" value="Genomic_DNA"/>
</dbReference>
<organism evidence="2 3">
    <name type="scientific">Candidatus Thiothrix anitrata</name>
    <dbReference type="NCBI Taxonomy" id="2823902"/>
    <lineage>
        <taxon>Bacteria</taxon>
        <taxon>Pseudomonadati</taxon>
        <taxon>Pseudomonadota</taxon>
        <taxon>Gammaproteobacteria</taxon>
        <taxon>Thiotrichales</taxon>
        <taxon>Thiotrichaceae</taxon>
        <taxon>Thiothrix</taxon>
    </lineage>
</organism>
<reference evidence="2 3" key="1">
    <citation type="submission" date="2021-04" db="EMBL/GenBank/DDBJ databases">
        <title>Genomics, taxonomy and metabolism of representatives of sulfur bacteria of the genus Thiothrix: Thiothrix fructosivorans QT, Thiothrix unzii A1T and three new species, Thiothrix subterranea sp. nov., Thiothrix litoralis sp. nov. and 'Candidatus Thiothrix anitrata' sp. nov.</title>
        <authorList>
            <person name="Ravin N.V."/>
            <person name="Smolyakov D."/>
            <person name="Rudenko T.S."/>
            <person name="Mardanov A.V."/>
            <person name="Beletsky A.V."/>
            <person name="Markov N.D."/>
            <person name="Fomenkov A.I."/>
            <person name="Roberts R.J."/>
            <person name="Karnachuk O.V."/>
            <person name="Novikov A."/>
            <person name="Grabovich M.Y."/>
        </authorList>
    </citation>
    <scope>NUCLEOTIDE SEQUENCE [LARGE SCALE GENOMIC DNA]</scope>
    <source>
        <strain evidence="2 3">A52</strain>
    </source>
</reference>
<feature type="domain" description="DNA-binding protein H-NS-like C-terminal" evidence="1">
    <location>
        <begin position="60"/>
        <end position="105"/>
    </location>
</feature>
<dbReference type="SUPFAM" id="SSF81273">
    <property type="entry name" value="H-NS histone-like proteins"/>
    <property type="match status" value="1"/>
</dbReference>
<dbReference type="InterPro" id="IPR027444">
    <property type="entry name" value="H-NS_C_dom"/>
</dbReference>
<dbReference type="Pfam" id="PF00816">
    <property type="entry name" value="Histone_HNS"/>
    <property type="match status" value="1"/>
</dbReference>
<name>A0ABX7X8N0_9GAMM</name>
<gene>
    <name evidence="2" type="ORF">J8380_08580</name>
</gene>
<evidence type="ECO:0000313" key="3">
    <source>
        <dbReference type="Proteomes" id="UP000672027"/>
    </source>
</evidence>
<dbReference type="SMART" id="SM00528">
    <property type="entry name" value="HNS"/>
    <property type="match status" value="1"/>
</dbReference>